<dbReference type="OrthoDB" id="428263at2"/>
<comment type="caution">
    <text evidence="2">The sequence shown here is derived from an EMBL/GenBank/DDBJ whole genome shotgun (WGS) entry which is preliminary data.</text>
</comment>
<evidence type="ECO:0000313" key="2">
    <source>
        <dbReference type="EMBL" id="GAC70554.1"/>
    </source>
</evidence>
<keyword evidence="1" id="KW-0812">Transmembrane</keyword>
<keyword evidence="1" id="KW-0472">Membrane</keyword>
<dbReference type="Proteomes" id="UP000011666">
    <property type="component" value="Unassembled WGS sequence"/>
</dbReference>
<dbReference type="Pfam" id="PF08592">
    <property type="entry name" value="Anthrone_oxy"/>
    <property type="match status" value="1"/>
</dbReference>
<dbReference type="EMBL" id="BANX01000036">
    <property type="protein sequence ID" value="GAC70554.1"/>
    <property type="molecule type" value="Genomic_DNA"/>
</dbReference>
<name>M0QQ82_9ACTN</name>
<feature type="transmembrane region" description="Helical" evidence="1">
    <location>
        <begin position="6"/>
        <end position="31"/>
    </location>
</feature>
<sequence>MNDVKGVVLVLAITTVGLAAGLFAAFAYSVMPGLDRSNPAAAVQVMQRINVAILNPVFAVVFAGGLVFAGLVVVLWWGTGLRWWAVAALALYIVGMLVTFACNVPLNNRLDAAGDVTVADAARIWSDFTVPWVRWNIVRGVAQIGAVMALAGGLVQQLR</sequence>
<evidence type="ECO:0000256" key="1">
    <source>
        <dbReference type="SAM" id="Phobius"/>
    </source>
</evidence>
<keyword evidence="1" id="KW-1133">Transmembrane helix</keyword>
<gene>
    <name evidence="2" type="ORF">GS4_36_00400</name>
</gene>
<dbReference type="STRING" id="1223545.GS4_36_00400"/>
<evidence type="ECO:0000313" key="3">
    <source>
        <dbReference type="Proteomes" id="UP000011666"/>
    </source>
</evidence>
<dbReference type="RefSeq" id="WP_007624671.1">
    <property type="nucleotide sequence ID" value="NZ_BANX01000036.1"/>
</dbReference>
<reference evidence="2 3" key="1">
    <citation type="submission" date="2013-01" db="EMBL/GenBank/DDBJ databases">
        <title>Whole genome shotgun sequence of Gordonia soli NBRC 108243.</title>
        <authorList>
            <person name="Isaki-Nakamura S."/>
            <person name="Hosoyama A."/>
            <person name="Tsuchikane K."/>
            <person name="Ando Y."/>
            <person name="Baba S."/>
            <person name="Ohji S."/>
            <person name="Hamada M."/>
            <person name="Tamura T."/>
            <person name="Yamazoe A."/>
            <person name="Yamazaki S."/>
            <person name="Fujita N."/>
        </authorList>
    </citation>
    <scope>NUCLEOTIDE SEQUENCE [LARGE SCALE GENOMIC DNA]</scope>
    <source>
        <strain evidence="2 3">NBRC 108243</strain>
    </source>
</reference>
<proteinExistence type="predicted"/>
<feature type="transmembrane region" description="Helical" evidence="1">
    <location>
        <begin position="52"/>
        <end position="77"/>
    </location>
</feature>
<dbReference type="eggNOG" id="COG5500">
    <property type="taxonomic scope" value="Bacteria"/>
</dbReference>
<keyword evidence="3" id="KW-1185">Reference proteome</keyword>
<dbReference type="AlphaFoldDB" id="M0QQ82"/>
<protein>
    <recommendedName>
        <fullName evidence="4">DUF1772 domain-containing protein</fullName>
    </recommendedName>
</protein>
<organism evidence="2 3">
    <name type="scientific">Gordonia soli NBRC 108243</name>
    <dbReference type="NCBI Taxonomy" id="1223545"/>
    <lineage>
        <taxon>Bacteria</taxon>
        <taxon>Bacillati</taxon>
        <taxon>Actinomycetota</taxon>
        <taxon>Actinomycetes</taxon>
        <taxon>Mycobacteriales</taxon>
        <taxon>Gordoniaceae</taxon>
        <taxon>Gordonia</taxon>
    </lineage>
</organism>
<accession>M0QQ82</accession>
<feature type="transmembrane region" description="Helical" evidence="1">
    <location>
        <begin position="83"/>
        <end position="102"/>
    </location>
</feature>
<evidence type="ECO:0008006" key="4">
    <source>
        <dbReference type="Google" id="ProtNLM"/>
    </source>
</evidence>
<dbReference type="InterPro" id="IPR013901">
    <property type="entry name" value="Anthrone_oxy"/>
</dbReference>